<organism evidence="1 2">
    <name type="scientific">Modestobacter italicus (strain DSM 44449 / CECT 9708 / BC 501)</name>
    <dbReference type="NCBI Taxonomy" id="2732864"/>
    <lineage>
        <taxon>Bacteria</taxon>
        <taxon>Bacillati</taxon>
        <taxon>Actinomycetota</taxon>
        <taxon>Actinomycetes</taxon>
        <taxon>Geodermatophilales</taxon>
        <taxon>Geodermatophilaceae</taxon>
        <taxon>Modestobacter</taxon>
    </lineage>
</organism>
<dbReference type="InterPro" id="IPR007375">
    <property type="entry name" value="SoxG"/>
</dbReference>
<reference evidence="1 2" key="1">
    <citation type="journal article" date="2012" name="J. Bacteriol.">
        <title>Genome Sequence of Radiation-Resistant Modestobacter marinus Strain BC501, a Representative Actinobacterium That Thrives on Calcareous Stone Surfaces.</title>
        <authorList>
            <person name="Normand P."/>
            <person name="Gury J."/>
            <person name="Pujic P."/>
            <person name="Chouaia B."/>
            <person name="Crotti E."/>
            <person name="Brusetti L."/>
            <person name="Daffonchio D."/>
            <person name="Vacherie B."/>
            <person name="Barbe V."/>
            <person name="Medigue C."/>
            <person name="Calteau A."/>
            <person name="Ghodhbane-Gtari F."/>
            <person name="Essoussi I."/>
            <person name="Nouioui I."/>
            <person name="Abbassi-Ghozzi I."/>
            <person name="Gtari M."/>
        </authorList>
    </citation>
    <scope>NUCLEOTIDE SEQUENCE [LARGE SCALE GENOMIC DNA]</scope>
    <source>
        <strain evidence="2">BC 501</strain>
    </source>
</reference>
<dbReference type="PATRIC" id="fig|477641.3.peg.2926"/>
<keyword evidence="2" id="KW-1185">Reference proteome</keyword>
<evidence type="ECO:0000313" key="2">
    <source>
        <dbReference type="Proteomes" id="UP000006461"/>
    </source>
</evidence>
<dbReference type="InterPro" id="IPR027266">
    <property type="entry name" value="TrmE/GcvT-like"/>
</dbReference>
<protein>
    <submittedName>
        <fullName evidence="1">Sarcosine oxidase subunit gamma</fullName>
        <ecNumber evidence="1">1.5.3.1</ecNumber>
    </submittedName>
</protein>
<dbReference type="Gene3D" id="3.30.70.1520">
    <property type="entry name" value="Heterotetrameric sarcosine oxidase"/>
    <property type="match status" value="1"/>
</dbReference>
<dbReference type="STRING" id="477641.MODMU_3075"/>
<dbReference type="GO" id="GO:1901053">
    <property type="term" value="P:sarcosine catabolic process"/>
    <property type="evidence" value="ECO:0007669"/>
    <property type="project" value="InterPro"/>
</dbReference>
<keyword evidence="1" id="KW-0560">Oxidoreductase</keyword>
<dbReference type="EMBL" id="FO203431">
    <property type="protein sequence ID" value="CCH88500.1"/>
    <property type="molecule type" value="Genomic_DNA"/>
</dbReference>
<dbReference type="HOGENOM" id="CLU_114076_0_0_11"/>
<dbReference type="eggNOG" id="COG4583">
    <property type="taxonomic scope" value="Bacteria"/>
</dbReference>
<gene>
    <name evidence="1" type="primary">soxG</name>
    <name evidence="1" type="ordered locus">MODMU_3075</name>
</gene>
<dbReference type="Pfam" id="PF04268">
    <property type="entry name" value="SoxG"/>
    <property type="match status" value="1"/>
</dbReference>
<proteinExistence type="predicted"/>
<evidence type="ECO:0000313" key="1">
    <source>
        <dbReference type="EMBL" id="CCH88500.1"/>
    </source>
</evidence>
<sequence>MADLTTLRRSPLENLHDRFRTARVPGERGVTLTEVPFLTMVSVRVDPGSAAFGRLGRQLRVELPSACGQVASAGGHSVLWLGPDEWLVISQADPDALVAELRSSLAEDHGSVVDVSANRTTLELNGPAARHTLEKGCPVDLHPRSFSPGTAVATTVGRIPVLLWQTGATTYRVLPRASFANYVARWLLDATTEFASAQVP</sequence>
<dbReference type="KEGG" id="mmar:MODMU_3075"/>
<dbReference type="GO" id="GO:0008115">
    <property type="term" value="F:sarcosine oxidase activity"/>
    <property type="evidence" value="ECO:0007669"/>
    <property type="project" value="UniProtKB-EC"/>
</dbReference>
<dbReference type="AlphaFoldDB" id="I4EYN7"/>
<dbReference type="OrthoDB" id="9814782at2"/>
<dbReference type="EC" id="1.5.3.1" evidence="1"/>
<dbReference type="InterPro" id="IPR006280">
    <property type="entry name" value="SoxG_het"/>
</dbReference>
<dbReference type="SUPFAM" id="SSF103025">
    <property type="entry name" value="Folate-binding domain"/>
    <property type="match status" value="1"/>
</dbReference>
<dbReference type="OMA" id="CWRSFSD"/>
<accession>I4EYN7</accession>
<name>I4EYN7_MODI5</name>
<dbReference type="Proteomes" id="UP000006461">
    <property type="component" value="Chromosome"/>
</dbReference>
<dbReference type="Gene3D" id="3.30.1360.120">
    <property type="entry name" value="Probable tRNA modification gtpase trme, domain 1"/>
    <property type="match status" value="1"/>
</dbReference>
<dbReference type="NCBIfam" id="TIGR01375">
    <property type="entry name" value="soxG"/>
    <property type="match status" value="1"/>
</dbReference>